<evidence type="ECO:0000256" key="1">
    <source>
        <dbReference type="SAM" id="Coils"/>
    </source>
</evidence>
<evidence type="ECO:0000313" key="4">
    <source>
        <dbReference type="Proteomes" id="UP000327044"/>
    </source>
</evidence>
<dbReference type="Proteomes" id="UP000327044">
    <property type="component" value="Unassembled WGS sequence"/>
</dbReference>
<organism evidence="3 4">
    <name type="scientific">Photinus pyralis</name>
    <name type="common">Common eastern firefly</name>
    <name type="synonym">Lampyris pyralis</name>
    <dbReference type="NCBI Taxonomy" id="7054"/>
    <lineage>
        <taxon>Eukaryota</taxon>
        <taxon>Metazoa</taxon>
        <taxon>Ecdysozoa</taxon>
        <taxon>Arthropoda</taxon>
        <taxon>Hexapoda</taxon>
        <taxon>Insecta</taxon>
        <taxon>Pterygota</taxon>
        <taxon>Neoptera</taxon>
        <taxon>Endopterygota</taxon>
        <taxon>Coleoptera</taxon>
        <taxon>Polyphaga</taxon>
        <taxon>Elateriformia</taxon>
        <taxon>Elateroidea</taxon>
        <taxon>Lampyridae</taxon>
        <taxon>Lampyrinae</taxon>
        <taxon>Photinus</taxon>
    </lineage>
</organism>
<gene>
    <name evidence="3" type="ORF">PPYR_00054</name>
</gene>
<sequence>MNDIIPKFLRIKLPRKRYNPTEEHQIYKTLLKQEINNQHKTRTITHTKIKFLHHHLLQHLHYMEYETIYNDLQEEIKSNNQELDHKRWKKLDHLINNKNKAPQKHKKHPQEKPRYQQTPPTSPRTTHINIDSKSPSSNHRSSTQDTDNAQPQNTDSYPL</sequence>
<name>A0A5N4B0H5_PHOPY</name>
<feature type="compositionally biased region" description="Polar residues" evidence="2">
    <location>
        <begin position="115"/>
        <end position="159"/>
    </location>
</feature>
<comment type="caution">
    <text evidence="3">The sequence shown here is derived from an EMBL/GenBank/DDBJ whole genome shotgun (WGS) entry which is preliminary data.</text>
</comment>
<dbReference type="AlphaFoldDB" id="A0A5N4B0H5"/>
<keyword evidence="1" id="KW-0175">Coiled coil</keyword>
<keyword evidence="4" id="KW-1185">Reference proteome</keyword>
<protein>
    <submittedName>
        <fullName evidence="3">Uncharacterized protein</fullName>
    </submittedName>
</protein>
<feature type="region of interest" description="Disordered" evidence="2">
    <location>
        <begin position="90"/>
        <end position="159"/>
    </location>
</feature>
<evidence type="ECO:0000256" key="2">
    <source>
        <dbReference type="SAM" id="MobiDB-lite"/>
    </source>
</evidence>
<reference evidence="3 4" key="1">
    <citation type="journal article" date="2018" name="Elife">
        <title>Firefly genomes illuminate parallel origins of bioluminescence in beetles.</title>
        <authorList>
            <person name="Fallon T.R."/>
            <person name="Lower S.E."/>
            <person name="Chang C.H."/>
            <person name="Bessho-Uehara M."/>
            <person name="Martin G.J."/>
            <person name="Bewick A.J."/>
            <person name="Behringer M."/>
            <person name="Debat H.J."/>
            <person name="Wong I."/>
            <person name="Day J.C."/>
            <person name="Suvorov A."/>
            <person name="Silva C.J."/>
            <person name="Stanger-Hall K.F."/>
            <person name="Hall D.W."/>
            <person name="Schmitz R.J."/>
            <person name="Nelson D.R."/>
            <person name="Lewis S.M."/>
            <person name="Shigenobu S."/>
            <person name="Bybee S.M."/>
            <person name="Larracuente A.M."/>
            <person name="Oba Y."/>
            <person name="Weng J.K."/>
        </authorList>
    </citation>
    <scope>NUCLEOTIDE SEQUENCE [LARGE SCALE GENOMIC DNA]</scope>
    <source>
        <strain evidence="3">1611_PpyrPB1</strain>
        <tissue evidence="3">Whole body</tissue>
    </source>
</reference>
<accession>A0A5N4B0H5</accession>
<proteinExistence type="predicted"/>
<feature type="coiled-coil region" evidence="1">
    <location>
        <begin position="62"/>
        <end position="89"/>
    </location>
</feature>
<evidence type="ECO:0000313" key="3">
    <source>
        <dbReference type="EMBL" id="KAB0803084.1"/>
    </source>
</evidence>
<dbReference type="InParanoid" id="A0A5N4B0H5"/>
<dbReference type="EMBL" id="VVIM01000001">
    <property type="protein sequence ID" value="KAB0803084.1"/>
    <property type="molecule type" value="Genomic_DNA"/>
</dbReference>